<keyword evidence="3" id="KW-1185">Reference proteome</keyword>
<gene>
    <name evidence="2" type="ORF">FGL95_28310</name>
</gene>
<reference evidence="2 3" key="2">
    <citation type="submission" date="2020-06" db="EMBL/GenBank/DDBJ databases">
        <title>Antribacter stalactiti gen. nov., sp. nov., a new member of the family Nacardiaceae isolated from a cave.</title>
        <authorList>
            <person name="Kim I.S."/>
        </authorList>
    </citation>
    <scope>NUCLEOTIDE SEQUENCE [LARGE SCALE GENOMIC DNA]</scope>
    <source>
        <strain evidence="2 3">YC2-7</strain>
    </source>
</reference>
<dbReference type="Pfam" id="PF12680">
    <property type="entry name" value="SnoaL_2"/>
    <property type="match status" value="1"/>
</dbReference>
<accession>A0A848KJS5</accession>
<dbReference type="Proteomes" id="UP000535543">
    <property type="component" value="Unassembled WGS sequence"/>
</dbReference>
<evidence type="ECO:0000259" key="1">
    <source>
        <dbReference type="Pfam" id="PF12680"/>
    </source>
</evidence>
<comment type="caution">
    <text evidence="2">The sequence shown here is derived from an EMBL/GenBank/DDBJ whole genome shotgun (WGS) entry which is preliminary data.</text>
</comment>
<evidence type="ECO:0000313" key="2">
    <source>
        <dbReference type="EMBL" id="NMN98945.1"/>
    </source>
</evidence>
<protein>
    <submittedName>
        <fullName evidence="2">Nuclear transport factor 2 family protein</fullName>
    </submittedName>
</protein>
<reference evidence="2 3" key="1">
    <citation type="submission" date="2019-05" db="EMBL/GenBank/DDBJ databases">
        <authorList>
            <person name="Lee S.D."/>
        </authorList>
    </citation>
    <scope>NUCLEOTIDE SEQUENCE [LARGE SCALE GENOMIC DNA]</scope>
    <source>
        <strain evidence="2 3">YC2-7</strain>
    </source>
</reference>
<proteinExistence type="predicted"/>
<dbReference type="EMBL" id="VCQU01000013">
    <property type="protein sequence ID" value="NMN98945.1"/>
    <property type="molecule type" value="Genomic_DNA"/>
</dbReference>
<evidence type="ECO:0000313" key="3">
    <source>
        <dbReference type="Proteomes" id="UP000535543"/>
    </source>
</evidence>
<dbReference type="AlphaFoldDB" id="A0A848KJS5"/>
<feature type="domain" description="SnoaL-like" evidence="1">
    <location>
        <begin position="38"/>
        <end position="149"/>
    </location>
</feature>
<organism evidence="2 3">
    <name type="scientific">Antrihabitans stalactiti</name>
    <dbReference type="NCBI Taxonomy" id="2584121"/>
    <lineage>
        <taxon>Bacteria</taxon>
        <taxon>Bacillati</taxon>
        <taxon>Actinomycetota</taxon>
        <taxon>Actinomycetes</taxon>
        <taxon>Mycobacteriales</taxon>
        <taxon>Nocardiaceae</taxon>
        <taxon>Antrihabitans</taxon>
    </lineage>
</organism>
<dbReference type="InterPro" id="IPR032710">
    <property type="entry name" value="NTF2-like_dom_sf"/>
</dbReference>
<name>A0A848KJS5_9NOCA</name>
<dbReference type="Gene3D" id="3.10.450.50">
    <property type="match status" value="1"/>
</dbReference>
<dbReference type="InterPro" id="IPR037401">
    <property type="entry name" value="SnoaL-like"/>
</dbReference>
<dbReference type="SUPFAM" id="SSF54427">
    <property type="entry name" value="NTF2-like"/>
    <property type="match status" value="1"/>
</dbReference>
<sequence length="160" mass="17582">MSKPFGSRCSVFISPSCLDKADYTTMVVHMSEHIEHARKLLSAIETGAVGEDLRGYYHPDAVQVEHPSLVSPNGGTRGLDAMLAASHRGKALLTEQRYDVTSAMASEDVVTLQLTWTASLAIPMANLQPGDQLRAHVAMFLKYLDGRVVLQETYDCYEPL</sequence>